<gene>
    <name evidence="8" type="ORF">DARMORV10_A10P00960.1</name>
</gene>
<evidence type="ECO:0000256" key="1">
    <source>
        <dbReference type="ARBA" id="ARBA00004123"/>
    </source>
</evidence>
<keyword evidence="4" id="KW-0804">Transcription</keyword>
<feature type="region of interest" description="Disordered" evidence="6">
    <location>
        <begin position="292"/>
        <end position="332"/>
    </location>
</feature>
<reference evidence="8" key="1">
    <citation type="submission" date="2021-01" db="EMBL/GenBank/DDBJ databases">
        <authorList>
            <consortium name="Genoscope - CEA"/>
            <person name="William W."/>
        </authorList>
    </citation>
    <scope>NUCLEOTIDE SEQUENCE</scope>
</reference>
<protein>
    <submittedName>
        <fullName evidence="8">(rape) hypothetical protein</fullName>
    </submittedName>
</protein>
<dbReference type="AlphaFoldDB" id="A0A817BC05"/>
<keyword evidence="5" id="KW-0539">Nucleus</keyword>
<dbReference type="Pfam" id="PF02365">
    <property type="entry name" value="NAM"/>
    <property type="match status" value="2"/>
</dbReference>
<dbReference type="Gene3D" id="2.170.150.80">
    <property type="entry name" value="NAC domain"/>
    <property type="match status" value="2"/>
</dbReference>
<evidence type="ECO:0000256" key="6">
    <source>
        <dbReference type="SAM" id="MobiDB-lite"/>
    </source>
</evidence>
<dbReference type="GO" id="GO:0005634">
    <property type="term" value="C:nucleus"/>
    <property type="evidence" value="ECO:0007669"/>
    <property type="project" value="UniProtKB-SubCell"/>
</dbReference>
<proteinExistence type="predicted"/>
<evidence type="ECO:0000256" key="5">
    <source>
        <dbReference type="ARBA" id="ARBA00023242"/>
    </source>
</evidence>
<dbReference type="PANTHER" id="PTHR31989">
    <property type="entry name" value="NAC DOMAIN-CONTAINING PROTEIN 82-RELATED"/>
    <property type="match status" value="1"/>
</dbReference>
<organism evidence="8">
    <name type="scientific">Brassica napus</name>
    <name type="common">Rape</name>
    <dbReference type="NCBI Taxonomy" id="3708"/>
    <lineage>
        <taxon>Eukaryota</taxon>
        <taxon>Viridiplantae</taxon>
        <taxon>Streptophyta</taxon>
        <taxon>Embryophyta</taxon>
        <taxon>Tracheophyta</taxon>
        <taxon>Spermatophyta</taxon>
        <taxon>Magnoliopsida</taxon>
        <taxon>eudicotyledons</taxon>
        <taxon>Gunneridae</taxon>
        <taxon>Pentapetalae</taxon>
        <taxon>rosids</taxon>
        <taxon>malvids</taxon>
        <taxon>Brassicales</taxon>
        <taxon>Brassicaceae</taxon>
        <taxon>Brassiceae</taxon>
        <taxon>Brassica</taxon>
    </lineage>
</organism>
<accession>A0A817BC05</accession>
<evidence type="ECO:0000256" key="2">
    <source>
        <dbReference type="ARBA" id="ARBA00023015"/>
    </source>
</evidence>
<dbReference type="GO" id="GO:0006355">
    <property type="term" value="P:regulation of DNA-templated transcription"/>
    <property type="evidence" value="ECO:0007669"/>
    <property type="project" value="InterPro"/>
</dbReference>
<keyword evidence="2" id="KW-0805">Transcription regulation</keyword>
<feature type="domain" description="NAC" evidence="7">
    <location>
        <begin position="5"/>
        <end position="162"/>
    </location>
</feature>
<evidence type="ECO:0000259" key="7">
    <source>
        <dbReference type="PROSITE" id="PS51005"/>
    </source>
</evidence>
<feature type="domain" description="NAC" evidence="7">
    <location>
        <begin position="319"/>
        <end position="464"/>
    </location>
</feature>
<sequence length="583" mass="60032">MVDPHPVGFRFRPTDEEIFNPYLKSKNMDGNTSHVDEVISTVDIYSFDPLELASQSTSTRKETDNVLYFFCPKDNRYNRGERQSRKTKSGSWKKTGVTTNIMRKRGDCEKIGEKRVFVFQYSKILGGSKPKSDWVMHEYVATFVFPAQTPMVTYALCKVMFKGDASDLPSSSAAAPAGGGGSGGSGGGGCKGGGGSGGGGGGCDGSSGSGGGGCDVRGGDGDGGGDRGGGGCDGGGGSGGGCDGGGDGDGDGGYDGGGGGGDGGCDGGGGSGGGDGGYDGGGGGGDGGCDGGGGSGVGGGEVEHTHSLITPTNNRGGGMSAEAETERSSSELHNLRQFSGFLHLEEETQMEDAIRRAINNLSPHDLNCLLNNDYDDEEQGNTQEDNRGERQSRKTKSGFWKKTGPTMDIFQKRGDREKIGEKRVLVFHLSGSKSKSDWVMHEYVATFLPPTDQMTYTLCKLKFKGDASDLPSSSGGDGGGGDGGCGDDGGGGCDGDGGGGDRCDGGDGCGGGDGDGGGGGGVDEHNQYLITHMNNSGGYEDPSQFNVSTDDFNCFLNYNDDEEEQGNTMFMQYDRNDYRPNCP</sequence>
<dbReference type="Proteomes" id="UP001295469">
    <property type="component" value="Chromosome A10"/>
</dbReference>
<dbReference type="SUPFAM" id="SSF101941">
    <property type="entry name" value="NAC domain"/>
    <property type="match status" value="2"/>
</dbReference>
<evidence type="ECO:0000256" key="3">
    <source>
        <dbReference type="ARBA" id="ARBA00023125"/>
    </source>
</evidence>
<dbReference type="InterPro" id="IPR036093">
    <property type="entry name" value="NAC_dom_sf"/>
</dbReference>
<feature type="region of interest" description="Disordered" evidence="6">
    <location>
        <begin position="370"/>
        <end position="406"/>
    </location>
</feature>
<evidence type="ECO:0000256" key="4">
    <source>
        <dbReference type="ARBA" id="ARBA00023163"/>
    </source>
</evidence>
<keyword evidence="3" id="KW-0238">DNA-binding</keyword>
<name>A0A817BC05_BRANA</name>
<dbReference type="EMBL" id="HG994364">
    <property type="protein sequence ID" value="CAF2307586.1"/>
    <property type="molecule type" value="Genomic_DNA"/>
</dbReference>
<evidence type="ECO:0000313" key="8">
    <source>
        <dbReference type="EMBL" id="CAF2307586.1"/>
    </source>
</evidence>
<dbReference type="GO" id="GO:0003677">
    <property type="term" value="F:DNA binding"/>
    <property type="evidence" value="ECO:0007669"/>
    <property type="project" value="UniProtKB-KW"/>
</dbReference>
<dbReference type="SMR" id="A0A817BC05"/>
<dbReference type="PRINTS" id="PR01228">
    <property type="entry name" value="EGGSHELL"/>
</dbReference>
<dbReference type="InterPro" id="IPR003441">
    <property type="entry name" value="NAC-dom"/>
</dbReference>
<dbReference type="PROSITE" id="PS51005">
    <property type="entry name" value="NAC"/>
    <property type="match status" value="2"/>
</dbReference>
<comment type="subcellular location">
    <subcellularLocation>
        <location evidence="1">Nucleus</location>
    </subcellularLocation>
</comment>